<gene>
    <name evidence="1" type="ORF">MCOS_LOCUS4208</name>
</gene>
<proteinExistence type="predicted"/>
<dbReference type="Proteomes" id="UP000267029">
    <property type="component" value="Unassembled WGS sequence"/>
</dbReference>
<name>A0A0R3UBA8_MESCO</name>
<evidence type="ECO:0000313" key="2">
    <source>
        <dbReference type="Proteomes" id="UP000267029"/>
    </source>
</evidence>
<dbReference type="Gene3D" id="3.30.420.10">
    <property type="entry name" value="Ribonuclease H-like superfamily/Ribonuclease H"/>
    <property type="match status" value="1"/>
</dbReference>
<dbReference type="GO" id="GO:0003676">
    <property type="term" value="F:nucleic acid binding"/>
    <property type="evidence" value="ECO:0007669"/>
    <property type="project" value="InterPro"/>
</dbReference>
<organism evidence="1 2">
    <name type="scientific">Mesocestoides corti</name>
    <name type="common">Flatworm</name>
    <dbReference type="NCBI Taxonomy" id="53468"/>
    <lineage>
        <taxon>Eukaryota</taxon>
        <taxon>Metazoa</taxon>
        <taxon>Spiralia</taxon>
        <taxon>Lophotrochozoa</taxon>
        <taxon>Platyhelminthes</taxon>
        <taxon>Cestoda</taxon>
        <taxon>Eucestoda</taxon>
        <taxon>Cyclophyllidea</taxon>
        <taxon>Mesocestoididae</taxon>
        <taxon>Mesocestoides</taxon>
    </lineage>
</organism>
<dbReference type="InterPro" id="IPR036397">
    <property type="entry name" value="RNaseH_sf"/>
</dbReference>
<accession>A0A0R3UBA8</accession>
<reference evidence="1 2" key="1">
    <citation type="submission" date="2018-10" db="EMBL/GenBank/DDBJ databases">
        <authorList>
            <consortium name="Pathogen Informatics"/>
        </authorList>
    </citation>
    <scope>NUCLEOTIDE SEQUENCE [LARGE SCALE GENOMIC DNA]</scope>
</reference>
<evidence type="ECO:0000313" key="1">
    <source>
        <dbReference type="EMBL" id="VDD78205.1"/>
    </source>
</evidence>
<keyword evidence="2" id="KW-1185">Reference proteome</keyword>
<dbReference type="OrthoDB" id="9970333at2759"/>
<dbReference type="AlphaFoldDB" id="A0A0R3UBA8"/>
<dbReference type="EMBL" id="UXSR01001386">
    <property type="protein sequence ID" value="VDD78205.1"/>
    <property type="molecule type" value="Genomic_DNA"/>
</dbReference>
<sequence>MNALPDYKLQRTSRQTVPAELHSRQLNRLCEQRDRKIPFTGQESRQVIRPLMLLLLLLHASTQPLEVARATQKTPLNLGWEFFPHAACLPDLVQSDFHLFWLIQQQHARVVKQFKTQDDARKSVDDDLIASKPATPFVRYLGDGARSWKTMDNICKEVSTMTTMSLKTVQRIPSSHTMKFTFPSCSLNNYQICSIPQALQHGLVLRSAHMLTLVPDSLQSGYRRAVSGCDVLDNPGNHHQASAVRDSECAAVHHQPNTKMTFGCNQGQPEAILSVAY</sequence>
<protein>
    <submittedName>
        <fullName evidence="1">Uncharacterized protein</fullName>
    </submittedName>
</protein>